<evidence type="ECO:0000313" key="2">
    <source>
        <dbReference type="Proteomes" id="UP001064048"/>
    </source>
</evidence>
<proteinExistence type="predicted"/>
<evidence type="ECO:0000313" key="1">
    <source>
        <dbReference type="EMBL" id="KAI8431086.1"/>
    </source>
</evidence>
<organism evidence="1 2">
    <name type="scientific">Choristoneura fumiferana</name>
    <name type="common">Spruce budworm moth</name>
    <name type="synonym">Archips fumiferana</name>
    <dbReference type="NCBI Taxonomy" id="7141"/>
    <lineage>
        <taxon>Eukaryota</taxon>
        <taxon>Metazoa</taxon>
        <taxon>Ecdysozoa</taxon>
        <taxon>Arthropoda</taxon>
        <taxon>Hexapoda</taxon>
        <taxon>Insecta</taxon>
        <taxon>Pterygota</taxon>
        <taxon>Neoptera</taxon>
        <taxon>Endopterygota</taxon>
        <taxon>Lepidoptera</taxon>
        <taxon>Glossata</taxon>
        <taxon>Ditrysia</taxon>
        <taxon>Tortricoidea</taxon>
        <taxon>Tortricidae</taxon>
        <taxon>Tortricinae</taxon>
        <taxon>Choristoneura</taxon>
    </lineage>
</organism>
<dbReference type="EMBL" id="CM046131">
    <property type="protein sequence ID" value="KAI8431086.1"/>
    <property type="molecule type" value="Genomic_DNA"/>
</dbReference>
<sequence>MANEQVVRDHHRLYLFGRIDGDGITFNLESSGGDRLAITAGRPGEPSPPIFEQIFKNARFAQGGNAKFEGKLRGNPTPVVSWTRKKAPLVECNKYSMSYNEQTGDVSLLIKQIGPGDEGEYTCTARNQYGEAICSVYIQPEGVAVPAQQASQQQSYRHVSESVEHKSYGTQGYSSEQSRQTQKVAYTNGTDHSSAEDFKVDTFEYRLLREVSFRETITRRYVGETDTQISTEVDRSLGAVAPPKIAQKPRNSKLQEGADAQFHVQLSGNPRPRVTWFKNGQRLVNSNKHEIVTTQNQTTLRVRNTQKSDSGHYTLLAENANGCIVTSAYLAVESPQETYVQDQRSQYIMDTQQAETEERVEISEKALAPQFVKVCQDRDVTEGKLTRFDCRVTGRPYPEVTWFINDRQIRDDYNHKILVNESGNHALMITNVDRSDSGVVTCVARNKTGEISFQCRLNVIEKEQVVAPKFVERFSTLSVREGEPVVLNARALGTPTPRVTWQKDGVPIIPNPELRINTDGGASTLDIPRAKASDAAWYQCTAQNVAGSTATRARLYVEVPKEPPPEQKRLHLPRPTRIIEPEPAPGPEIIYLRHVERARPYVPPGEEDRVYPPPQFIVPLKSVSQMEGGKIHFETRIEPVGDPTMKIEWLRNGQSIEASSRFTSIFRFGYISLDMLSLNIQDSGEYTCRAVSATGVAETKAMLQVTPRATIERTSQHPESLQYIQQLEDYSRYQHQESIEENISQRPQFIRPLQELGELQEGRNAHFEAQLTPVSDPHMRVEWYKDGRAITASSRITSIFNFGYVSLNILHLRAEDAGSYTVRAVNKLGEAISTASIRVAARSTVTADLGIPEQRRYIEKTEQLEAYQQQQHVKYYQEVPESTQRPEFKTPIKDQINVKEGGFAHFEARLEPVGDSTLKVEWLKDGRPVEASSRITTFFNFGYVALTIKSVTVHDAGHYTCRAYNALGQATTNAHLTIVTKKDIIAESQHPGGLEKIQHLEDTSRYMKRSEEEVRVTQKPRFLGPLKGTNKIVEGQSAHFEARVEPQSDLTMTVEWYFNGKQIKQANRTQTYHDFGYVALDIASVRAEDSGTYTVVARNAAGEAQLSTSMVVETRSSIDTSSIHRGLYEKTRHLEESKFVEPMYQIEEISKSKPVFVQPLSDPKPVSEGKNIHLECRLEPMGDPTMRVEWFHNGRAVTVGSRFRTYYDFGFVALDIIHATSIDSGEYTARAVNHLGSAHTSAMVRVIERSDIVTDTQNEQAVEQIQMLEDAARRNRQVQEDITVMQAPQFSRALHNVETVEGTNVHLECRLQPVGDPTMRVDWFCNGRPIKTGHRFRPAYEFDYVALDLLSVYPEDSGVYTCQATNQLGEAVTSCALRVIAKKDLYFESQHPSGLEKIQYLEDASRYKKSEVVDETINIRPQFVTKPKSIENVVEGHHVHFECKLEPVTDPNLKVEWFKNGQPVTIGHRFRPIHDFGYVALDIIDLIAEDSGIYTCRAVNHVGTDEVSCRLSCRGTADIVRGTQNEAGLEQIQHLEDRTRYHRTDMMDEITTQAPIFTTSLKNVEIKEGQRAHFECRLIPVSDPTMKVEWYHNNRPLKSGSRFTETNNFGFVALDIMSCLPEDSGTYTCRAINALGEAVTSGIAIVHSKKSIYLESQHEGALNRLNQLEDTSRYQRHSAQDEFITQAPVFTMPMKDIKVAENQAVHFEARLIPVGDPKLRVEWLRNGVPIEASNRLTTMHDFGYVALNMKYVNPEDSGTYTCRAINEQGEAVTSSTLFVQSKASLQLESQHESALEKIQQLEDSSRHQRREDVDIAINQAPRFVTQLNGPSKLVESQSAHYECRIEPYPDPNMRVEWYFNGKVLQSGHRYRTAYDFGFAALDILQVYGEDSGEYTCKVINNLGQATSSIKLNVQSKESIIRDTQHESALEKIQYLEDDSRNRRIVRDESFVAEKPQFGKPLKNIHVAEGHPVHLEATLTPVNDPTMRVEWYCNGRPVAQGHRFKTTYDFGYVALDVLYAYSEDTGTYMCKATNAVGEAVTTSSVKVDAKAGLYLDTLDEQRLKKIQELERFERPKAVEEDKPGQRPVFLTALTSLENLKEGDRAHYECRVEPINDPDLKIEWFFNGHRSVILDTQHPNGLEKIRQLEAQGHHTRMEIEEPKISAPRFVTELRGTTHVYEGQTAHFECQVEPVHDPNLRIEFYHNGKALQSASRFHITFDFGYVSLDIQHCVPEDAGEYSVKAINALGHCTSAISMTVTAKGSIILESQRPEGLEKIRELESVEPFKRPEVPEPVTRQRPVFTQPLQNIDNIQEGQTAHFDCRLIPVGDPTLKVEWFRNEKLIEDSSRITKTHDFGYVSMTITHVRDEDEGVYMCRASNLLGEAVTTAAMKIKTKAAIQMETQHPEGMKKIQRLEEASPRRADEPDREFEKPIFTQVLTGPSELWEGQHAHYEARVVPVGDPSLRFEWYINGVELKMGSRFRTTHDFGFVTLDINSVVAQDAGLYMCKAINRAGSTVSSTSLKVKTKSTIVDQAMRPESWEQIQLKEAAMNKVPEMFIDSGVQQAPIFTTHLKSYDKLVEGQHVYLEAQVEPRTDPNLRIEWFKNGISLTTGSRLKSTFDFGLVTLSINGIRIDDSGIYTCKATNLMGEAVSTASVKIEDRHWLLGESLHPESLDRIGALEQPKATKPESPEPIYEIPVFISHLNNIICKEGDNIHFECNVEPSRDPTLKIEWFFNNKPLPSGTRYKSTHDFSYVSLDVTHTYEEDSGIYTCKATNSKGSATTSGSLRCTGDKHIYFDTQHPQGKSGLEAVEQAEEARLSKGRRGSVPDADYPKPEWIVPIAAEHQLVEGQSLHLEGQVEPKNDPNLKIEWYFNGKVLEQGSRFKLTSDFGFVTLDLTSVYERDSGIYTCKAYNKKGEAFTSSTVYCTSKDNLIEGTQHPKGTEGLEKIQNLEDSLRRGPGQKPDDDTGRAPEFTTVFQDILDISEGQIAHYEASLIPTGDQSMVIEWFYNGKTIEASHRIRTVYAFGMVVLEILGTKTTDSGVYSCRATNKWGQAEISVKLECVDKSKGQKPRFTTHIQNVEGLKDGQSAHFECTVVPVDDPDMKIEWYHNGVHLRHSTRIKTVSDFGFVVMDIAYTQNHDSGEYVCRAYNKYGEDFTKATISCYGKSGVYLESLQPDSLAKIRELESLHGGQQQTPSTPSAEPPKFLTQIQDVTKLVEGQSAHFEARLVPVDDPDLKVEWFYNGKKLPHGHRYRTFHDFGIVILDILYCYEENSGVYECIATNKLGRDSTKATLKCTSKENLILDSQLPRGMEGGLEKLQTLEDSMIRRKDTNVQEERGKAPVFTVPLSNIDSLREGENAHFEARLTPTDDPNLKVEWYWNGKSLKAGSRFRTFCDFGFVILEISPTYPEDSGEYLCRAYNNYGEAVTTATMKVQGKRNIILESQLPKGMEGTIDKIAALEGYTGTVDSMTPEVESGSPPEFITTPSDLILSENSSAHFECRLVPVNDSSMRVEWFHNGKPLLTGSRVKTINDFGFVILEIGGVYQRDAGLYTCKATNRHGEATVSCKLQVKGRQGIILEPQLPSHFKSGTESIQKLEETLHKRDEIMSEEEKPNPPRFIVEIKDNIDVPEGGPIHFDCRVEPVSDPTMRIDWFQNGRPFATGSRVHMLNDFGFIALDIDYIYARDAGEYTCRATNRWGSATTTARITCSAKRDIVLESQLPQGMSGEKIKELERGRVSDAPKDEPVVSTPPRFITQIQSHTVEESEGVRFECRVEPKEDPKLRIEWYRNGKLLPSGHRYRTVYDMGFVSLDILYVYSEDSGEYKCRAVNDFGEDFTTGTVSCKQLPDIILQNQVPRGMKKSEALTQMEATIKKYTSEIFLTEDDLYDVDKKQPPRFVTQIQSQTTLVEMETTKFECQLAPVGDPNMKVEWFFNGKPLLHKNRFTPIYDFGYVAMNFGWVYPEDSGEYVCRATNLYGMDETRAIIKTAGKPGIVYDSQLPKHMKSIEKIREMEASWQMVPEQAVEEAKARSPPVFVSRPEPVTVEEGEWARYCCRVTGHPKPRVMWLINGNTVVNGSRYKLTYDGMYHFDIPKTRQYDTGKIEVIARSSAGEAVASTELKVIPRHDDYRGVLKNAPRPWYDETTQYQRTDTELEKTFEERQTQQRQGTIDHRPELKPKVVKEPETEWQQSVKKKKGEEYYNKLQELENEQVVKESRLRESTHQYAIPGEKVVSSSVAKGMAQKYEDTLEQSEQVIEQKQVSQKKVVQKPRIPDPSESTVHGKEVHVAKQKQVQKEVVGDTEITRKITSTETTEVEHKAQTHERVVEGPVKPSTPPVFTKKMQPCRVFEQEQARFEVEFDGDPLPTIKWYRENYPIKNSADFQIHTFSTKSVLIIRRVFIEDSAVFAAVAENRGGTAKCSANLVVEERRRQGRGGVTPPSFTLTAQNVNVTAGQLVRFDTKVTGTKPIDVYWLKNGKKVQPDIRNKILEEDGTYTLLILEAYTQDSGKYECVAINSAGEARCDAECFVNAPATKEKPKPQTKTANAPPEVIEPLKDKVVAEGQAIEFSCKIIGKPTPTIQWYKGDKLIKPSKYFQMSRATDEYSLRISEAFPEDEGDYKCVAFNSGGRVTVAAKLKVTQPDQADSLPTLTQLKDVFVNEGQPAQFKTLITGKTKPTIQWLRDGALIPETPDFQMIHEGNNAVLLIGNTYEEDTGTFTCRATTAAGQVETSAKLVVKKDPSRATAAIPAALETGRRVYSDLNAHTLTNICKWTQLGTAAAQDAANAAPATVEGDGTPTTNFVRVRVRVTAQSRLSAPAAAPAPAPAPAPLVRDGIRFHKVTRGCRRRASRSAVNFCHKET</sequence>
<gene>
    <name evidence="1" type="ORF">MSG28_001145</name>
</gene>
<protein>
    <submittedName>
        <fullName evidence="1">Uncharacterized protein</fullName>
    </submittedName>
</protein>
<comment type="caution">
    <text evidence="1">The sequence shown here is derived from an EMBL/GenBank/DDBJ whole genome shotgun (WGS) entry which is preliminary data.</text>
</comment>
<dbReference type="Proteomes" id="UP001064048">
    <property type="component" value="Chromosome Z"/>
</dbReference>
<reference evidence="1 2" key="1">
    <citation type="journal article" date="2022" name="Genome Biol. Evol.">
        <title>The Spruce Budworm Genome: Reconstructing the Evolutionary History of Antifreeze Proteins.</title>
        <authorList>
            <person name="Beliveau C."/>
            <person name="Gagne P."/>
            <person name="Picq S."/>
            <person name="Vernygora O."/>
            <person name="Keeling C.I."/>
            <person name="Pinkney K."/>
            <person name="Doucet D."/>
            <person name="Wen F."/>
            <person name="Johnston J.S."/>
            <person name="Maaroufi H."/>
            <person name="Boyle B."/>
            <person name="Laroche J."/>
            <person name="Dewar K."/>
            <person name="Juretic N."/>
            <person name="Blackburn G."/>
            <person name="Nisole A."/>
            <person name="Brunet B."/>
            <person name="Brandao M."/>
            <person name="Lumley L."/>
            <person name="Duan J."/>
            <person name="Quan G."/>
            <person name="Lucarotti C.J."/>
            <person name="Roe A.D."/>
            <person name="Sperling F.A.H."/>
            <person name="Levesque R.C."/>
            <person name="Cusson M."/>
        </authorList>
    </citation>
    <scope>NUCLEOTIDE SEQUENCE [LARGE SCALE GENOMIC DNA]</scope>
    <source>
        <strain evidence="1">Glfc:IPQL:Cfum</strain>
    </source>
</reference>
<keyword evidence="2" id="KW-1185">Reference proteome</keyword>
<name>A0ACC0K495_CHOFU</name>
<accession>A0ACC0K495</accession>